<dbReference type="Proteomes" id="UP000805193">
    <property type="component" value="Unassembled WGS sequence"/>
</dbReference>
<evidence type="ECO:0000313" key="2">
    <source>
        <dbReference type="Proteomes" id="UP000805193"/>
    </source>
</evidence>
<comment type="caution">
    <text evidence="1">The sequence shown here is derived from an EMBL/GenBank/DDBJ whole genome shotgun (WGS) entry which is preliminary data.</text>
</comment>
<reference evidence="1 2" key="1">
    <citation type="journal article" date="2020" name="Cell">
        <title>Large-Scale Comparative Analyses of Tick Genomes Elucidate Their Genetic Diversity and Vector Capacities.</title>
        <authorList>
            <consortium name="Tick Genome and Microbiome Consortium (TIGMIC)"/>
            <person name="Jia N."/>
            <person name="Wang J."/>
            <person name="Shi W."/>
            <person name="Du L."/>
            <person name="Sun Y."/>
            <person name="Zhan W."/>
            <person name="Jiang J.F."/>
            <person name="Wang Q."/>
            <person name="Zhang B."/>
            <person name="Ji P."/>
            <person name="Bell-Sakyi L."/>
            <person name="Cui X.M."/>
            <person name="Yuan T.T."/>
            <person name="Jiang B.G."/>
            <person name="Yang W.F."/>
            <person name="Lam T.T."/>
            <person name="Chang Q.C."/>
            <person name="Ding S.J."/>
            <person name="Wang X.J."/>
            <person name="Zhu J.G."/>
            <person name="Ruan X.D."/>
            <person name="Zhao L."/>
            <person name="Wei J.T."/>
            <person name="Ye R.Z."/>
            <person name="Que T.C."/>
            <person name="Du C.H."/>
            <person name="Zhou Y.H."/>
            <person name="Cheng J.X."/>
            <person name="Dai P.F."/>
            <person name="Guo W.B."/>
            <person name="Han X.H."/>
            <person name="Huang E.J."/>
            <person name="Li L.F."/>
            <person name="Wei W."/>
            <person name="Gao Y.C."/>
            <person name="Liu J.Z."/>
            <person name="Shao H.Z."/>
            <person name="Wang X."/>
            <person name="Wang C.C."/>
            <person name="Yang T.C."/>
            <person name="Huo Q.B."/>
            <person name="Li W."/>
            <person name="Chen H.Y."/>
            <person name="Chen S.E."/>
            <person name="Zhou L.G."/>
            <person name="Ni X.B."/>
            <person name="Tian J.H."/>
            <person name="Sheng Y."/>
            <person name="Liu T."/>
            <person name="Pan Y.S."/>
            <person name="Xia L.Y."/>
            <person name="Li J."/>
            <person name="Zhao F."/>
            <person name="Cao W.C."/>
        </authorList>
    </citation>
    <scope>NUCLEOTIDE SEQUENCE [LARGE SCALE GENOMIC DNA]</scope>
    <source>
        <strain evidence="1">Iper-2018</strain>
    </source>
</reference>
<evidence type="ECO:0000313" key="1">
    <source>
        <dbReference type="EMBL" id="KAG0423841.1"/>
    </source>
</evidence>
<protein>
    <submittedName>
        <fullName evidence="1">Uncharacterized protein</fullName>
    </submittedName>
</protein>
<keyword evidence="2" id="KW-1185">Reference proteome</keyword>
<sequence>MRPEWVTLINRLYRGNTVKTMLAGLTYADDVALTAASVSDMQKLIDICTEVARGNGLKFNANTSAAVLFGGPQDPTFGSLRLGVDCQPSEEPKFSSDGISGVVIDSLKAVLVPGLTLANAGVCVPGDIRAHIERRQREVGRQALGCHGTVANEAVQGYLGWSSFEAHEATSKIAYDGRHRHMDSCRWAKRLFRYTHLTGLWIRWQKRLYQFESKYGFFADLFQASSATEWEREVCKKIRDQETQQWLKDVQSKTTLDVHVAHERTIDSEARLYDNSLGSRLLFEARAGALRTLSYRRHFNSTVTTNVCRVCGAHDKTVAHMVLECAGLRPTLSRDNDRDLQSPLELADMDTKPLRLGQPHQRTGLPRSRLRPPAARICLLSLDLRLFTVTEPVFMAQEGPQPVLAQPWKKNVIKQALLVILLLNGQSRAGRLNPFVRHYEPLSYPPQHSFASMRSHAKSKRSVPDTADANVRFSAYGRDRSVFADDFVMATSSRGVIDVNLDHIYSGELDGDPGSRVFGSLVNGVFEGHIATSEEDAFYVEPSWKYRDQLAAPAAHSVIYSARDVELPPDMESHGGCGLDRLQQQMARDGVSKETRTPESVPSHAKITLDQQYRVRRSLDHIKLPFVGVDPPRVNKLQASGAKLDHRRLCTLKVWSTQPEQQRYRENLYVDGVAFKDLNAVSEERWRSHAKSDKLLPPTSMAHVVVYLIFSPI</sequence>
<proteinExistence type="predicted"/>
<gene>
    <name evidence="1" type="ORF">HPB47_000389</name>
</gene>
<name>A0AC60PTT1_IXOPE</name>
<accession>A0AC60PTT1</accession>
<dbReference type="EMBL" id="JABSTQ010010049">
    <property type="protein sequence ID" value="KAG0423841.1"/>
    <property type="molecule type" value="Genomic_DNA"/>
</dbReference>
<organism evidence="1 2">
    <name type="scientific">Ixodes persulcatus</name>
    <name type="common">Taiga tick</name>
    <dbReference type="NCBI Taxonomy" id="34615"/>
    <lineage>
        <taxon>Eukaryota</taxon>
        <taxon>Metazoa</taxon>
        <taxon>Ecdysozoa</taxon>
        <taxon>Arthropoda</taxon>
        <taxon>Chelicerata</taxon>
        <taxon>Arachnida</taxon>
        <taxon>Acari</taxon>
        <taxon>Parasitiformes</taxon>
        <taxon>Ixodida</taxon>
        <taxon>Ixodoidea</taxon>
        <taxon>Ixodidae</taxon>
        <taxon>Ixodinae</taxon>
        <taxon>Ixodes</taxon>
    </lineage>
</organism>